<keyword evidence="3" id="KW-0963">Cytoplasm</keyword>
<dbReference type="InterPro" id="IPR044159">
    <property type="entry name" value="IQM"/>
</dbReference>
<evidence type="ECO:0000313" key="7">
    <source>
        <dbReference type="Proteomes" id="UP000516437"/>
    </source>
</evidence>
<feature type="region of interest" description="Disordered" evidence="5">
    <location>
        <begin position="39"/>
        <end position="75"/>
    </location>
</feature>
<dbReference type="GO" id="GO:0005737">
    <property type="term" value="C:cytoplasm"/>
    <property type="evidence" value="ECO:0007669"/>
    <property type="project" value="UniProtKB-SubCell"/>
</dbReference>
<evidence type="ECO:0000256" key="3">
    <source>
        <dbReference type="ARBA" id="ARBA00022490"/>
    </source>
</evidence>
<dbReference type="CDD" id="cd23767">
    <property type="entry name" value="IQCD"/>
    <property type="match status" value="1"/>
</dbReference>
<sequence>MEVQTQAIPNFEHQPKNPFSSYSLEEMAACSQDLSSLEGILGSDMPESPSTANPETGGPGSHNSVNRPPPENGAEECHFHGNMSLTLENSGGSLETDEESTLLVGPTGKFSSEQDALESECPESNAAVKVQKVYRSYRTRRRLADSAVVAEELWWQAIDYARLSRSTVSFFNFLKPESLASKWSRVSLNASKIDPRHRYGHSLHLYYEEWCKADAGQPFFYWLDLGDGKDLDLEHCPRSKLRKQCIKYLGPQEREHYEYIVVEGKIIHKQTGDLLDTVNGSERTKWIFVMSTSKKLYAGQKKKGEFHHSSFLAGGATVASGRLVAEDGTLKSISAYSGHYRPTDDRLDSFLSFLKESGVDLNEVQIYKSNEDSDSYDDSKLGGGSPAEGFTISDTNELKIPEEMNKIPSSESTETPQTENKSNYQRTLSGGLQSPRAEVPKTAILQRINSKKAAKSYQLGHQVSLKWSTGAGPRIGCVADYPVEVRAQALEFVNLSPRAPPTPPSYRGMAGLASPTASPRTHPASYFTNGNGTSGD</sequence>
<evidence type="ECO:0000256" key="5">
    <source>
        <dbReference type="SAM" id="MobiDB-lite"/>
    </source>
</evidence>
<evidence type="ECO:0000256" key="4">
    <source>
        <dbReference type="ARBA" id="ARBA00023242"/>
    </source>
</evidence>
<dbReference type="AlphaFoldDB" id="A0A6A1W7T0"/>
<dbReference type="PANTHER" id="PTHR31250">
    <property type="entry name" value="IQ DOMAIN-CONTAINING PROTEIN IQM3"/>
    <property type="match status" value="1"/>
</dbReference>
<accession>A0A6A1W7T0</accession>
<proteinExistence type="predicted"/>
<organism evidence="6 7">
    <name type="scientific">Morella rubra</name>
    <name type="common">Chinese bayberry</name>
    <dbReference type="NCBI Taxonomy" id="262757"/>
    <lineage>
        <taxon>Eukaryota</taxon>
        <taxon>Viridiplantae</taxon>
        <taxon>Streptophyta</taxon>
        <taxon>Embryophyta</taxon>
        <taxon>Tracheophyta</taxon>
        <taxon>Spermatophyta</taxon>
        <taxon>Magnoliopsida</taxon>
        <taxon>eudicotyledons</taxon>
        <taxon>Gunneridae</taxon>
        <taxon>Pentapetalae</taxon>
        <taxon>rosids</taxon>
        <taxon>fabids</taxon>
        <taxon>Fagales</taxon>
        <taxon>Myricaceae</taxon>
        <taxon>Morella</taxon>
    </lineage>
</organism>
<comment type="subcellular location">
    <subcellularLocation>
        <location evidence="2">Cytoplasm</location>
    </subcellularLocation>
    <subcellularLocation>
        <location evidence="1">Nucleus</location>
    </subcellularLocation>
</comment>
<feature type="compositionally biased region" description="Polar residues" evidence="5">
    <location>
        <begin position="407"/>
        <end position="432"/>
    </location>
</feature>
<keyword evidence="4" id="KW-0539">Nucleus</keyword>
<keyword evidence="7" id="KW-1185">Reference proteome</keyword>
<evidence type="ECO:0000256" key="1">
    <source>
        <dbReference type="ARBA" id="ARBA00004123"/>
    </source>
</evidence>
<reference evidence="6 7" key="1">
    <citation type="journal article" date="2019" name="Plant Biotechnol. J.">
        <title>The red bayberry genome and genetic basis of sex determination.</title>
        <authorList>
            <person name="Jia H.M."/>
            <person name="Jia H.J."/>
            <person name="Cai Q.L."/>
            <person name="Wang Y."/>
            <person name="Zhao H.B."/>
            <person name="Yang W.F."/>
            <person name="Wang G.Y."/>
            <person name="Li Y.H."/>
            <person name="Zhan D.L."/>
            <person name="Shen Y.T."/>
            <person name="Niu Q.F."/>
            <person name="Chang L."/>
            <person name="Qiu J."/>
            <person name="Zhao L."/>
            <person name="Xie H.B."/>
            <person name="Fu W.Y."/>
            <person name="Jin J."/>
            <person name="Li X.W."/>
            <person name="Jiao Y."/>
            <person name="Zhou C.C."/>
            <person name="Tu T."/>
            <person name="Chai C.Y."/>
            <person name="Gao J.L."/>
            <person name="Fan L.J."/>
            <person name="van de Weg E."/>
            <person name="Wang J.Y."/>
            <person name="Gao Z.S."/>
        </authorList>
    </citation>
    <scope>NUCLEOTIDE SEQUENCE [LARGE SCALE GENOMIC DNA]</scope>
    <source>
        <tissue evidence="6">Leaves</tissue>
    </source>
</reference>
<feature type="compositionally biased region" description="Basic and acidic residues" evidence="5">
    <location>
        <begin position="396"/>
        <end position="405"/>
    </location>
</feature>
<feature type="region of interest" description="Disordered" evidence="5">
    <location>
        <begin position="495"/>
        <end position="536"/>
    </location>
</feature>
<evidence type="ECO:0000256" key="2">
    <source>
        <dbReference type="ARBA" id="ARBA00004496"/>
    </source>
</evidence>
<feature type="region of interest" description="Disordered" evidence="5">
    <location>
        <begin position="371"/>
        <end position="437"/>
    </location>
</feature>
<feature type="compositionally biased region" description="Polar residues" evidence="5">
    <location>
        <begin position="526"/>
        <end position="536"/>
    </location>
</feature>
<dbReference type="EMBL" id="RXIC02000020">
    <property type="protein sequence ID" value="KAB1221292.1"/>
    <property type="molecule type" value="Genomic_DNA"/>
</dbReference>
<evidence type="ECO:0000313" key="6">
    <source>
        <dbReference type="EMBL" id="KAB1221292.1"/>
    </source>
</evidence>
<evidence type="ECO:0008006" key="8">
    <source>
        <dbReference type="Google" id="ProtNLM"/>
    </source>
</evidence>
<dbReference type="PANTHER" id="PTHR31250:SF10">
    <property type="entry name" value="IQ DOMAIN-CONTAINING PROTEIN IQM3"/>
    <property type="match status" value="1"/>
</dbReference>
<dbReference type="GO" id="GO:0005634">
    <property type="term" value="C:nucleus"/>
    <property type="evidence" value="ECO:0007669"/>
    <property type="project" value="UniProtKB-SubCell"/>
</dbReference>
<gene>
    <name evidence="6" type="ORF">CJ030_MR2G005663</name>
</gene>
<name>A0A6A1W7T0_9ROSI</name>
<dbReference type="OrthoDB" id="7344096at2759"/>
<protein>
    <recommendedName>
        <fullName evidence="8">IQ domain-containing protein IQM3</fullName>
    </recommendedName>
</protein>
<dbReference type="Proteomes" id="UP000516437">
    <property type="component" value="Chromosome 2"/>
</dbReference>
<comment type="caution">
    <text evidence="6">The sequence shown here is derived from an EMBL/GenBank/DDBJ whole genome shotgun (WGS) entry which is preliminary data.</text>
</comment>
<dbReference type="PROSITE" id="PS50096">
    <property type="entry name" value="IQ"/>
    <property type="match status" value="1"/>
</dbReference>